<reference evidence="1 2" key="1">
    <citation type="journal article" date="2015" name="Proc. Natl. Acad. Sci. U.S.A.">
        <title>The resurrection genome of Boea hygrometrica: A blueprint for survival of dehydration.</title>
        <authorList>
            <person name="Xiao L."/>
            <person name="Yang G."/>
            <person name="Zhang L."/>
            <person name="Yang X."/>
            <person name="Zhao S."/>
            <person name="Ji Z."/>
            <person name="Zhou Q."/>
            <person name="Hu M."/>
            <person name="Wang Y."/>
            <person name="Chen M."/>
            <person name="Xu Y."/>
            <person name="Jin H."/>
            <person name="Xiao X."/>
            <person name="Hu G."/>
            <person name="Bao F."/>
            <person name="Hu Y."/>
            <person name="Wan P."/>
            <person name="Li L."/>
            <person name="Deng X."/>
            <person name="Kuang T."/>
            <person name="Xiang C."/>
            <person name="Zhu J.K."/>
            <person name="Oliver M.J."/>
            <person name="He Y."/>
        </authorList>
    </citation>
    <scope>NUCLEOTIDE SEQUENCE [LARGE SCALE GENOMIC DNA]</scope>
    <source>
        <strain evidence="2">cv. XS01</strain>
    </source>
</reference>
<organism evidence="1 2">
    <name type="scientific">Dorcoceras hygrometricum</name>
    <dbReference type="NCBI Taxonomy" id="472368"/>
    <lineage>
        <taxon>Eukaryota</taxon>
        <taxon>Viridiplantae</taxon>
        <taxon>Streptophyta</taxon>
        <taxon>Embryophyta</taxon>
        <taxon>Tracheophyta</taxon>
        <taxon>Spermatophyta</taxon>
        <taxon>Magnoliopsida</taxon>
        <taxon>eudicotyledons</taxon>
        <taxon>Gunneridae</taxon>
        <taxon>Pentapetalae</taxon>
        <taxon>asterids</taxon>
        <taxon>lamiids</taxon>
        <taxon>Lamiales</taxon>
        <taxon>Gesneriaceae</taxon>
        <taxon>Didymocarpoideae</taxon>
        <taxon>Trichosporeae</taxon>
        <taxon>Loxocarpinae</taxon>
        <taxon>Dorcoceras</taxon>
    </lineage>
</organism>
<keyword evidence="2" id="KW-1185">Reference proteome</keyword>
<proteinExistence type="predicted"/>
<name>A0A2Z7BI40_9LAMI</name>
<evidence type="ECO:0000313" key="2">
    <source>
        <dbReference type="Proteomes" id="UP000250235"/>
    </source>
</evidence>
<dbReference type="Proteomes" id="UP000250235">
    <property type="component" value="Unassembled WGS sequence"/>
</dbReference>
<evidence type="ECO:0000313" key="1">
    <source>
        <dbReference type="EMBL" id="KZV33765.1"/>
    </source>
</evidence>
<protein>
    <submittedName>
        <fullName evidence="1">Uncharacterized protein</fullName>
    </submittedName>
</protein>
<dbReference type="EMBL" id="KV005683">
    <property type="protein sequence ID" value="KZV33765.1"/>
    <property type="molecule type" value="Genomic_DNA"/>
</dbReference>
<gene>
    <name evidence="1" type="ORF">F511_32869</name>
</gene>
<sequence length="130" mass="14906">MCSALDLRKKRDIQTGTVVEDFKLAHQLGKTEEQFKRRIKKSSSAVNEAQNCSRADQVQRTRAVIECEARLARVDPKGRGRICMLGTRSVFIKSSWHTQEDQLGETAQMKNLLRYREQIRNQLVKDKSAG</sequence>
<dbReference type="AlphaFoldDB" id="A0A2Z7BI40"/>
<accession>A0A2Z7BI40</accession>